<dbReference type="SUPFAM" id="SSF53756">
    <property type="entry name" value="UDP-Glycosyltransferase/glycogen phosphorylase"/>
    <property type="match status" value="1"/>
</dbReference>
<gene>
    <name evidence="2" type="ORF">CU098_000229</name>
</gene>
<evidence type="ECO:0000313" key="2">
    <source>
        <dbReference type="EMBL" id="RCH87048.1"/>
    </source>
</evidence>
<dbReference type="STRING" id="4846.A0A367JAT9"/>
<sequence>MKPVTVLLLISSVCASLVPKVDFRFQKHIVFSSVGGGSSHNVWMLEVLKELHSRNHTVSFFSRGDHLSFADDYPMVKRYEVGGPLDFAIVAAMSNSLPDHPDPITTARVVIESSVGNYTQEFHHTRDLSEKLRIDMFVCDSFAIACIDAAITMKKPVMITSTFGFYKDLQAPYLNNKLHSGPYPTTAEESTWTRFYRDYILVPIMEYKLQFRLSETAKTQESLGFSFTVDSTSPRYNAISKMIHNVYGIESPKSLTPLDHYVGPIMRSSYPKLDNITQNFLDNHQRVVYVGFGQHAQAYKADLELILPSLLKLKKEGVIDGIIWARL</sequence>
<keyword evidence="3" id="KW-1185">Reference proteome</keyword>
<dbReference type="AlphaFoldDB" id="A0A367JAT9"/>
<accession>A0A367JAT9</accession>
<comment type="caution">
    <text evidence="2">The sequence shown here is derived from an EMBL/GenBank/DDBJ whole genome shotgun (WGS) entry which is preliminary data.</text>
</comment>
<evidence type="ECO:0000256" key="1">
    <source>
        <dbReference type="SAM" id="SignalP"/>
    </source>
</evidence>
<evidence type="ECO:0008006" key="4">
    <source>
        <dbReference type="Google" id="ProtNLM"/>
    </source>
</evidence>
<dbReference type="Gene3D" id="3.40.50.2000">
    <property type="entry name" value="Glycogen Phosphorylase B"/>
    <property type="match status" value="1"/>
</dbReference>
<organism evidence="2 3">
    <name type="scientific">Rhizopus stolonifer</name>
    <name type="common">Rhizopus nigricans</name>
    <dbReference type="NCBI Taxonomy" id="4846"/>
    <lineage>
        <taxon>Eukaryota</taxon>
        <taxon>Fungi</taxon>
        <taxon>Fungi incertae sedis</taxon>
        <taxon>Mucoromycota</taxon>
        <taxon>Mucoromycotina</taxon>
        <taxon>Mucoromycetes</taxon>
        <taxon>Mucorales</taxon>
        <taxon>Mucorineae</taxon>
        <taxon>Rhizopodaceae</taxon>
        <taxon>Rhizopus</taxon>
    </lineage>
</organism>
<protein>
    <recommendedName>
        <fullName evidence="4">UDP-glycosyltransferases domain-containing protein</fullName>
    </recommendedName>
</protein>
<proteinExistence type="predicted"/>
<reference evidence="2 3" key="1">
    <citation type="journal article" date="2018" name="G3 (Bethesda)">
        <title>Phylogenetic and Phylogenomic Definition of Rhizopus Species.</title>
        <authorList>
            <person name="Gryganskyi A.P."/>
            <person name="Golan J."/>
            <person name="Dolatabadi S."/>
            <person name="Mondo S."/>
            <person name="Robb S."/>
            <person name="Idnurm A."/>
            <person name="Muszewska A."/>
            <person name="Steczkiewicz K."/>
            <person name="Masonjones S."/>
            <person name="Liao H.L."/>
            <person name="Gajdeczka M.T."/>
            <person name="Anike F."/>
            <person name="Vuek A."/>
            <person name="Anishchenko I.M."/>
            <person name="Voigt K."/>
            <person name="de Hoog G.S."/>
            <person name="Smith M.E."/>
            <person name="Heitman J."/>
            <person name="Vilgalys R."/>
            <person name="Stajich J.E."/>
        </authorList>
    </citation>
    <scope>NUCLEOTIDE SEQUENCE [LARGE SCALE GENOMIC DNA]</scope>
    <source>
        <strain evidence="2 3">LSU 92-RS-03</strain>
    </source>
</reference>
<name>A0A367JAT9_RHIST</name>
<evidence type="ECO:0000313" key="3">
    <source>
        <dbReference type="Proteomes" id="UP000253551"/>
    </source>
</evidence>
<keyword evidence="1" id="KW-0732">Signal</keyword>
<dbReference type="EMBL" id="PJQM01003802">
    <property type="protein sequence ID" value="RCH87048.1"/>
    <property type="molecule type" value="Genomic_DNA"/>
</dbReference>
<dbReference type="Proteomes" id="UP000253551">
    <property type="component" value="Unassembled WGS sequence"/>
</dbReference>
<dbReference type="OrthoDB" id="5835829at2759"/>
<feature type="chain" id="PRO_5016784759" description="UDP-glycosyltransferases domain-containing protein" evidence="1">
    <location>
        <begin position="16"/>
        <end position="327"/>
    </location>
</feature>
<feature type="non-terminal residue" evidence="2">
    <location>
        <position position="327"/>
    </location>
</feature>
<feature type="signal peptide" evidence="1">
    <location>
        <begin position="1"/>
        <end position="15"/>
    </location>
</feature>